<dbReference type="KEGG" id="cyn:Cyan7425_3636"/>
<evidence type="ECO:0000256" key="3">
    <source>
        <dbReference type="ARBA" id="ARBA00022729"/>
    </source>
</evidence>
<sequence>MWNKWSALLLGLLLTTALPQAVKAETVIEKVARTGVLSVGTRLDMLPYAYINDQQELVGFSVDLTKLIRDEVQEELGRPVAIQVQVADSQNDFFPDLQTGKIDIACSMQFTWERARFADYSIPYSISGIRLLVKKDSNLTGAPGSLGGKRVGVVPGSLSEAVMKALQPQAVLVPLRGSEDGGNELGSGKIDAIAGDTLILGGNALRVNPTGDSFKLIPQESYARYGIACIVPKNNSTFLYLVNRAIVRMMQGYILGLPATVEMVDRWVGPNGMVPLPADQVRSYFQTVITSHEQIPLPASESKPAS</sequence>
<gene>
    <name evidence="6" type="ordered locus">Cyan7425_3636</name>
</gene>
<name>B8HSH3_CYAP4</name>
<proteinExistence type="inferred from homology"/>
<comment type="similarity">
    <text evidence="1">Belongs to the bacterial solute-binding protein 3 family.</text>
</comment>
<dbReference type="AlphaFoldDB" id="B8HSH3"/>
<dbReference type="GO" id="GO:0005576">
    <property type="term" value="C:extracellular region"/>
    <property type="evidence" value="ECO:0007669"/>
    <property type="project" value="TreeGrafter"/>
</dbReference>
<dbReference type="eggNOG" id="COG0834">
    <property type="taxonomic scope" value="Bacteria"/>
</dbReference>
<evidence type="ECO:0000259" key="5">
    <source>
        <dbReference type="SMART" id="SM00062"/>
    </source>
</evidence>
<dbReference type="PANTHER" id="PTHR30085:SF6">
    <property type="entry name" value="ABC TRANSPORTER GLUTAMINE-BINDING PROTEIN GLNH"/>
    <property type="match status" value="1"/>
</dbReference>
<keyword evidence="2" id="KW-0813">Transport</keyword>
<dbReference type="NCBIfam" id="TIGR04262">
    <property type="entry name" value="orph_peri_GRRM"/>
    <property type="match status" value="1"/>
</dbReference>
<protein>
    <submittedName>
        <fullName evidence="6">Extracellular solute-binding protein family 3</fullName>
    </submittedName>
</protein>
<accession>B8HSH3</accession>
<dbReference type="InterPro" id="IPR051455">
    <property type="entry name" value="Bact_solute-bind_prot3"/>
</dbReference>
<dbReference type="SUPFAM" id="SSF53850">
    <property type="entry name" value="Periplasmic binding protein-like II"/>
    <property type="match status" value="1"/>
</dbReference>
<evidence type="ECO:0000256" key="4">
    <source>
        <dbReference type="SAM" id="SignalP"/>
    </source>
</evidence>
<reference evidence="6" key="1">
    <citation type="submission" date="2009-01" db="EMBL/GenBank/DDBJ databases">
        <title>Complete sequence of chromosome Cyanothece sp. PCC 7425.</title>
        <authorList>
            <consortium name="US DOE Joint Genome Institute"/>
            <person name="Lucas S."/>
            <person name="Copeland A."/>
            <person name="Lapidus A."/>
            <person name="Glavina del Rio T."/>
            <person name="Dalin E."/>
            <person name="Tice H."/>
            <person name="Bruce D."/>
            <person name="Goodwin L."/>
            <person name="Pitluck S."/>
            <person name="Sims D."/>
            <person name="Meineke L."/>
            <person name="Brettin T."/>
            <person name="Detter J.C."/>
            <person name="Han C."/>
            <person name="Larimer F."/>
            <person name="Land M."/>
            <person name="Hauser L."/>
            <person name="Kyrpides N."/>
            <person name="Ovchinnikova G."/>
            <person name="Liberton M."/>
            <person name="Stoeckel J."/>
            <person name="Banerjee A."/>
            <person name="Singh A."/>
            <person name="Page L."/>
            <person name="Sato H."/>
            <person name="Zhao L."/>
            <person name="Sherman L."/>
            <person name="Pakrasi H."/>
            <person name="Richardson P."/>
        </authorList>
    </citation>
    <scope>NUCLEOTIDE SEQUENCE</scope>
    <source>
        <strain evidence="6">PCC 7425</strain>
    </source>
</reference>
<keyword evidence="3 4" id="KW-0732">Signal</keyword>
<dbReference type="STRING" id="395961.Cyan7425_3636"/>
<dbReference type="Gene3D" id="3.40.190.10">
    <property type="entry name" value="Periplasmic binding protein-like II"/>
    <property type="match status" value="2"/>
</dbReference>
<dbReference type="OrthoDB" id="422423at2"/>
<dbReference type="Pfam" id="PF00497">
    <property type="entry name" value="SBP_bac_3"/>
    <property type="match status" value="1"/>
</dbReference>
<evidence type="ECO:0000313" key="6">
    <source>
        <dbReference type="EMBL" id="ACL45956.1"/>
    </source>
</evidence>
<feature type="chain" id="PRO_5002873673" evidence="4">
    <location>
        <begin position="25"/>
        <end position="306"/>
    </location>
</feature>
<dbReference type="EMBL" id="CP001344">
    <property type="protein sequence ID" value="ACL45956.1"/>
    <property type="molecule type" value="Genomic_DNA"/>
</dbReference>
<dbReference type="SMART" id="SM00062">
    <property type="entry name" value="PBPb"/>
    <property type="match status" value="1"/>
</dbReference>
<organism evidence="6">
    <name type="scientific">Cyanothece sp. (strain PCC 7425 / ATCC 29141)</name>
    <dbReference type="NCBI Taxonomy" id="395961"/>
    <lineage>
        <taxon>Bacteria</taxon>
        <taxon>Bacillati</taxon>
        <taxon>Cyanobacteriota</taxon>
        <taxon>Cyanophyceae</taxon>
        <taxon>Gomontiellales</taxon>
        <taxon>Cyanothecaceae</taxon>
        <taxon>Cyanothece</taxon>
    </lineage>
</organism>
<dbReference type="GO" id="GO:0006865">
    <property type="term" value="P:amino acid transport"/>
    <property type="evidence" value="ECO:0007669"/>
    <property type="project" value="TreeGrafter"/>
</dbReference>
<dbReference type="CDD" id="cd13688">
    <property type="entry name" value="PBP2_GltI_DEBP"/>
    <property type="match status" value="1"/>
</dbReference>
<dbReference type="InterPro" id="IPR001638">
    <property type="entry name" value="Solute-binding_3/MltF_N"/>
</dbReference>
<dbReference type="HOGENOM" id="CLU_019602_0_1_3"/>
<evidence type="ECO:0000256" key="1">
    <source>
        <dbReference type="ARBA" id="ARBA00010333"/>
    </source>
</evidence>
<feature type="domain" description="Solute-binding protein family 3/N-terminal" evidence="5">
    <location>
        <begin position="36"/>
        <end position="271"/>
    </location>
</feature>
<dbReference type="GO" id="GO:0030288">
    <property type="term" value="C:outer membrane-bounded periplasmic space"/>
    <property type="evidence" value="ECO:0007669"/>
    <property type="project" value="TreeGrafter"/>
</dbReference>
<dbReference type="InterPro" id="IPR026358">
    <property type="entry name" value="Orph_peri_GRRM"/>
</dbReference>
<evidence type="ECO:0000256" key="2">
    <source>
        <dbReference type="ARBA" id="ARBA00022448"/>
    </source>
</evidence>
<feature type="signal peptide" evidence="4">
    <location>
        <begin position="1"/>
        <end position="24"/>
    </location>
</feature>
<dbReference type="PANTHER" id="PTHR30085">
    <property type="entry name" value="AMINO ACID ABC TRANSPORTER PERMEASE"/>
    <property type="match status" value="1"/>
</dbReference>